<dbReference type="InterPro" id="IPR033130">
    <property type="entry name" value="RNase_T2_His_AS_2"/>
</dbReference>
<evidence type="ECO:0000313" key="6">
    <source>
        <dbReference type="EMBL" id="WPK26623.1"/>
    </source>
</evidence>
<dbReference type="GO" id="GO:0033897">
    <property type="term" value="F:ribonuclease T2 activity"/>
    <property type="evidence" value="ECO:0007669"/>
    <property type="project" value="UniProtKB-EC"/>
</dbReference>
<gene>
    <name evidence="6" type="ORF">PUMCH_003981</name>
</gene>
<reference evidence="6 7" key="1">
    <citation type="submission" date="2023-10" db="EMBL/GenBank/DDBJ databases">
        <title>Draft Genome Sequence of Candida saopaulonensis from a very Premature Infant with Sepsis.</title>
        <authorList>
            <person name="Ning Y."/>
            <person name="Dai R."/>
            <person name="Xiao M."/>
            <person name="Xu Y."/>
            <person name="Yan Q."/>
            <person name="Zhang L."/>
        </authorList>
    </citation>
    <scope>NUCLEOTIDE SEQUENCE [LARGE SCALE GENOMIC DNA]</scope>
    <source>
        <strain evidence="6 7">19XY460</strain>
    </source>
</reference>
<dbReference type="SUPFAM" id="SSF55895">
    <property type="entry name" value="Ribonuclease Rh-like"/>
    <property type="match status" value="1"/>
</dbReference>
<accession>A0AAX4HE30</accession>
<organism evidence="6 7">
    <name type="scientific">Australozyma saopauloensis</name>
    <dbReference type="NCBI Taxonomy" id="291208"/>
    <lineage>
        <taxon>Eukaryota</taxon>
        <taxon>Fungi</taxon>
        <taxon>Dikarya</taxon>
        <taxon>Ascomycota</taxon>
        <taxon>Saccharomycotina</taxon>
        <taxon>Pichiomycetes</taxon>
        <taxon>Metschnikowiaceae</taxon>
        <taxon>Australozyma</taxon>
    </lineage>
</organism>
<feature type="signal peptide" evidence="5">
    <location>
        <begin position="1"/>
        <end position="15"/>
    </location>
</feature>
<evidence type="ECO:0000256" key="1">
    <source>
        <dbReference type="ARBA" id="ARBA00007469"/>
    </source>
</evidence>
<dbReference type="EMBL" id="CP138898">
    <property type="protein sequence ID" value="WPK26623.1"/>
    <property type="molecule type" value="Genomic_DNA"/>
</dbReference>
<protein>
    <recommendedName>
        <fullName evidence="2">ribonuclease T2</fullName>
        <ecNumber evidence="2">4.6.1.19</ecNumber>
    </recommendedName>
</protein>
<dbReference type="PROSITE" id="PS00531">
    <property type="entry name" value="RNASE_T2_2"/>
    <property type="match status" value="1"/>
</dbReference>
<dbReference type="Pfam" id="PF00445">
    <property type="entry name" value="Ribonuclease_T2"/>
    <property type="match status" value="1"/>
</dbReference>
<keyword evidence="5" id="KW-0732">Signal</keyword>
<name>A0AAX4HE30_9ASCO</name>
<dbReference type="GO" id="GO:0003723">
    <property type="term" value="F:RNA binding"/>
    <property type="evidence" value="ECO:0007669"/>
    <property type="project" value="InterPro"/>
</dbReference>
<evidence type="ECO:0000256" key="5">
    <source>
        <dbReference type="SAM" id="SignalP"/>
    </source>
</evidence>
<dbReference type="RefSeq" id="XP_062879004.1">
    <property type="nucleotide sequence ID" value="XM_063022934.1"/>
</dbReference>
<dbReference type="InterPro" id="IPR036430">
    <property type="entry name" value="RNase_T2-like_sf"/>
</dbReference>
<dbReference type="GO" id="GO:0006401">
    <property type="term" value="P:RNA catabolic process"/>
    <property type="evidence" value="ECO:0007669"/>
    <property type="project" value="TreeGrafter"/>
</dbReference>
<dbReference type="PANTHER" id="PTHR11240">
    <property type="entry name" value="RIBONUCLEASE T2"/>
    <property type="match status" value="1"/>
</dbReference>
<keyword evidence="7" id="KW-1185">Reference proteome</keyword>
<evidence type="ECO:0000313" key="7">
    <source>
        <dbReference type="Proteomes" id="UP001338582"/>
    </source>
</evidence>
<keyword evidence="3" id="KW-0378">Hydrolase</keyword>
<dbReference type="GO" id="GO:0005576">
    <property type="term" value="C:extracellular region"/>
    <property type="evidence" value="ECO:0007669"/>
    <property type="project" value="TreeGrafter"/>
</dbReference>
<keyword evidence="3" id="KW-0540">Nuclease</keyword>
<keyword evidence="3" id="KW-0255">Endonuclease</keyword>
<dbReference type="GeneID" id="88175044"/>
<evidence type="ECO:0000256" key="3">
    <source>
        <dbReference type="ARBA" id="ARBA00022759"/>
    </source>
</evidence>
<proteinExistence type="inferred from homology"/>
<dbReference type="Gene3D" id="3.90.730.10">
    <property type="entry name" value="Ribonuclease T2-like"/>
    <property type="match status" value="1"/>
</dbReference>
<dbReference type="EC" id="4.6.1.19" evidence="2"/>
<dbReference type="AlphaFoldDB" id="A0AAX4HE30"/>
<dbReference type="PANTHER" id="PTHR11240:SF22">
    <property type="entry name" value="RIBONUCLEASE T2"/>
    <property type="match status" value="1"/>
</dbReference>
<sequence>MTPLALLSLASLAAALSLPFSLGIDTKQTNIRHLDYNVQSCACAPEARYFTCESPMKVANTSCCYEDYGIIMQTQFWDFDTKYLAQIKGKSNATFELGCQEGIDEYEEENEEDFEGYLHSYGKGSVNTSEVFTIHGLWNDLCNGSYNLYCNMDLVIPDSTNLTGLISKTFERPDLYKAMTKYWINSGGSNVLGDSLSLWQHEYNKHGTCFNTMQPKCFVGPYNKFQAALAYYQKVLEVWNTLPTYKFLKAAGITPSVEKPYALSDIEQALKVSHDNKKVYIGCRNGTINEIWYYYQVRGSALTGDYVARDSLTNSLCPKYVWYLPK</sequence>
<dbReference type="KEGG" id="asau:88175044"/>
<comment type="similarity">
    <text evidence="1 4">Belongs to the RNase T2 family.</text>
</comment>
<feature type="chain" id="PRO_5043354453" description="ribonuclease T2" evidence="5">
    <location>
        <begin position="16"/>
        <end position="326"/>
    </location>
</feature>
<dbReference type="InterPro" id="IPR001568">
    <property type="entry name" value="RNase_T2-like"/>
</dbReference>
<dbReference type="Proteomes" id="UP001338582">
    <property type="component" value="Chromosome 5"/>
</dbReference>
<evidence type="ECO:0000256" key="4">
    <source>
        <dbReference type="RuleBase" id="RU004328"/>
    </source>
</evidence>
<evidence type="ECO:0000256" key="2">
    <source>
        <dbReference type="ARBA" id="ARBA00012571"/>
    </source>
</evidence>